<proteinExistence type="predicted"/>
<dbReference type="RefSeq" id="WP_185193289.1">
    <property type="nucleotide sequence ID" value="NZ_JACKXD010000004.1"/>
</dbReference>
<dbReference type="AlphaFoldDB" id="A0A7J9SIZ5"/>
<reference evidence="1 2" key="1">
    <citation type="submission" date="2020-08" db="EMBL/GenBank/DDBJ databases">
        <authorList>
            <person name="Seo M.-J."/>
        </authorList>
    </citation>
    <scope>NUCLEOTIDE SEQUENCE [LARGE SCALE GENOMIC DNA]</scope>
    <source>
        <strain evidence="1 2">MBLA0160</strain>
    </source>
</reference>
<accession>A0A7J9SIZ5</accession>
<dbReference type="EMBL" id="JACKXD010000004">
    <property type="protein sequence ID" value="MBB6646905.1"/>
    <property type="molecule type" value="Genomic_DNA"/>
</dbReference>
<dbReference type="Proteomes" id="UP000546257">
    <property type="component" value="Unassembled WGS sequence"/>
</dbReference>
<name>A0A7J9SIZ5_9EURY</name>
<organism evidence="1 2">
    <name type="scientific">Halobellus ruber</name>
    <dbReference type="NCBI Taxonomy" id="2761102"/>
    <lineage>
        <taxon>Archaea</taxon>
        <taxon>Methanobacteriati</taxon>
        <taxon>Methanobacteriota</taxon>
        <taxon>Stenosarchaea group</taxon>
        <taxon>Halobacteria</taxon>
        <taxon>Halobacteriales</taxon>
        <taxon>Haloferacaceae</taxon>
        <taxon>Halobellus</taxon>
    </lineage>
</organism>
<gene>
    <name evidence="1" type="ORF">H5V44_11530</name>
</gene>
<keyword evidence="2" id="KW-1185">Reference proteome</keyword>
<protein>
    <submittedName>
        <fullName evidence="1">Uncharacterized protein</fullName>
    </submittedName>
</protein>
<comment type="caution">
    <text evidence="1">The sequence shown here is derived from an EMBL/GenBank/DDBJ whole genome shotgun (WGS) entry which is preliminary data.</text>
</comment>
<evidence type="ECO:0000313" key="2">
    <source>
        <dbReference type="Proteomes" id="UP000546257"/>
    </source>
</evidence>
<evidence type="ECO:0000313" key="1">
    <source>
        <dbReference type="EMBL" id="MBB6646905.1"/>
    </source>
</evidence>
<sequence>MPDDLGTTLEILRRNYEDLDSSKSDEQLRHNMQNFLASVNSLVAHSYRIAGEHEETEEWEVEQKMRELQELLDGI</sequence>